<evidence type="ECO:0000313" key="7">
    <source>
        <dbReference type="Proteomes" id="UP000585272"/>
    </source>
</evidence>
<dbReference type="Gene3D" id="3.10.105.10">
    <property type="entry name" value="Dipeptide-binding Protein, Domain 3"/>
    <property type="match status" value="1"/>
</dbReference>
<organism evidence="6 7">
    <name type="scientific">Conexibacter arvalis</name>
    <dbReference type="NCBI Taxonomy" id="912552"/>
    <lineage>
        <taxon>Bacteria</taxon>
        <taxon>Bacillati</taxon>
        <taxon>Actinomycetota</taxon>
        <taxon>Thermoleophilia</taxon>
        <taxon>Solirubrobacterales</taxon>
        <taxon>Conexibacteraceae</taxon>
        <taxon>Conexibacter</taxon>
    </lineage>
</organism>
<keyword evidence="4" id="KW-0732">Signal</keyword>
<name>A0A840IBP9_9ACTN</name>
<evidence type="ECO:0000259" key="5">
    <source>
        <dbReference type="Pfam" id="PF00496"/>
    </source>
</evidence>
<dbReference type="PROSITE" id="PS51318">
    <property type="entry name" value="TAT"/>
    <property type="match status" value="1"/>
</dbReference>
<feature type="domain" description="Solute-binding protein family 5" evidence="5">
    <location>
        <begin position="106"/>
        <end position="466"/>
    </location>
</feature>
<evidence type="ECO:0000256" key="3">
    <source>
        <dbReference type="ARBA" id="ARBA00022448"/>
    </source>
</evidence>
<evidence type="ECO:0000256" key="2">
    <source>
        <dbReference type="ARBA" id="ARBA00005695"/>
    </source>
</evidence>
<dbReference type="Gene3D" id="3.90.76.10">
    <property type="entry name" value="Dipeptide-binding Protein, Domain 1"/>
    <property type="match status" value="1"/>
</dbReference>
<dbReference type="CDD" id="cd08512">
    <property type="entry name" value="PBP2_NikA_DppA_OppA_like_7"/>
    <property type="match status" value="1"/>
</dbReference>
<comment type="caution">
    <text evidence="6">The sequence shown here is derived from an EMBL/GenBank/DDBJ whole genome shotgun (WGS) entry which is preliminary data.</text>
</comment>
<dbReference type="GO" id="GO:1904680">
    <property type="term" value="F:peptide transmembrane transporter activity"/>
    <property type="evidence" value="ECO:0007669"/>
    <property type="project" value="TreeGrafter"/>
</dbReference>
<gene>
    <name evidence="6" type="ORF">BDZ31_001675</name>
</gene>
<keyword evidence="3" id="KW-0813">Transport</keyword>
<dbReference type="PROSITE" id="PS51257">
    <property type="entry name" value="PROKAR_LIPOPROTEIN"/>
    <property type="match status" value="1"/>
</dbReference>
<dbReference type="PANTHER" id="PTHR30290:SF10">
    <property type="entry name" value="PERIPLASMIC OLIGOPEPTIDE-BINDING PROTEIN-RELATED"/>
    <property type="match status" value="1"/>
</dbReference>
<accession>A0A840IBP9</accession>
<keyword evidence="7" id="KW-1185">Reference proteome</keyword>
<dbReference type="Pfam" id="PF00496">
    <property type="entry name" value="SBP_bac_5"/>
    <property type="match status" value="1"/>
</dbReference>
<dbReference type="GO" id="GO:0030313">
    <property type="term" value="C:cell envelope"/>
    <property type="evidence" value="ECO:0007669"/>
    <property type="project" value="UniProtKB-SubCell"/>
</dbReference>
<dbReference type="EMBL" id="JACHNU010000001">
    <property type="protein sequence ID" value="MBB4662102.1"/>
    <property type="molecule type" value="Genomic_DNA"/>
</dbReference>
<evidence type="ECO:0000256" key="1">
    <source>
        <dbReference type="ARBA" id="ARBA00004196"/>
    </source>
</evidence>
<proteinExistence type="inferred from homology"/>
<dbReference type="InterPro" id="IPR039424">
    <property type="entry name" value="SBP_5"/>
</dbReference>
<dbReference type="RefSeq" id="WP_183340826.1">
    <property type="nucleotide sequence ID" value="NZ_JACHNU010000001.1"/>
</dbReference>
<dbReference type="PANTHER" id="PTHR30290">
    <property type="entry name" value="PERIPLASMIC BINDING COMPONENT OF ABC TRANSPORTER"/>
    <property type="match status" value="1"/>
</dbReference>
<dbReference type="InterPro" id="IPR000914">
    <property type="entry name" value="SBP_5_dom"/>
</dbReference>
<dbReference type="AlphaFoldDB" id="A0A840IBP9"/>
<dbReference type="SUPFAM" id="SSF53850">
    <property type="entry name" value="Periplasmic binding protein-like II"/>
    <property type="match status" value="1"/>
</dbReference>
<dbReference type="Gene3D" id="3.40.190.10">
    <property type="entry name" value="Periplasmic binding protein-like II"/>
    <property type="match status" value="1"/>
</dbReference>
<protein>
    <submittedName>
        <fullName evidence="6">Peptide/nickel transport system substrate-binding protein</fullName>
    </submittedName>
</protein>
<dbReference type="GO" id="GO:0015833">
    <property type="term" value="P:peptide transport"/>
    <property type="evidence" value="ECO:0007669"/>
    <property type="project" value="TreeGrafter"/>
</dbReference>
<dbReference type="InterPro" id="IPR006311">
    <property type="entry name" value="TAT_signal"/>
</dbReference>
<evidence type="ECO:0000313" key="6">
    <source>
        <dbReference type="EMBL" id="MBB4662102.1"/>
    </source>
</evidence>
<comment type="subcellular location">
    <subcellularLocation>
        <location evidence="1">Cell envelope</location>
    </subcellularLocation>
</comment>
<comment type="similarity">
    <text evidence="2">Belongs to the bacterial solute-binding protein 5 family.</text>
</comment>
<reference evidence="6 7" key="1">
    <citation type="submission" date="2020-08" db="EMBL/GenBank/DDBJ databases">
        <title>Genomic Encyclopedia of Archaeal and Bacterial Type Strains, Phase II (KMG-II): from individual species to whole genera.</title>
        <authorList>
            <person name="Goeker M."/>
        </authorList>
    </citation>
    <scope>NUCLEOTIDE SEQUENCE [LARGE SCALE GENOMIC DNA]</scope>
    <source>
        <strain evidence="6 7">DSM 23288</strain>
    </source>
</reference>
<sequence length="548" mass="60401">MVEIDRRTFLAGGARTAGVLSLFLAPGVLTACGGGGAARSASVLTIAQPDTPPLLDGDQAFSLLAEEVMANCYGGDIVRYELVDDPDAGIATAGLHVDGRRGIADGLAASFEVSDDLREFTFRLRDDVKSYYGNPITAEAVKWSWERRRALQGVGGFFASVMQLDDDAEIEVLDERTIRFRTAKPSTLFLKVDAMAYYGGVVDLTEARKHITAEDEWAKEFLGRQTAGFGPYHVEGYRKGQQLTLVANPNHPGERPRYEKVVWRVVSGSSDRLAQLSRGDVGVATNLTPRELKQLERNPDVEVVSYPGNLVKSLRLNNTKAPFDDPRVRRALAYATPYQQILEDVYFGLASPLRSPLPEIIPGATDEFWEYDTDVEQARALLRQAGHGDGFAIEITYDVSVPEDELIGTILRTAFGDLGVRVQLNGVPSAVYADRSNGNRGDAFIGLNYPFVPDAAYHLSLYWRTDEALNTVGYSNPAYDRAIDGLLVATDEARRRRLAREAQRIWLQDMPWLLLGNPGFHLAHRPDLTGVSWYGDNQLRYAPLASAA</sequence>
<evidence type="ECO:0000256" key="4">
    <source>
        <dbReference type="ARBA" id="ARBA00022729"/>
    </source>
</evidence>
<dbReference type="Proteomes" id="UP000585272">
    <property type="component" value="Unassembled WGS sequence"/>
</dbReference>